<evidence type="ECO:0000256" key="4">
    <source>
        <dbReference type="ARBA" id="ARBA00022989"/>
    </source>
</evidence>
<accession>A0A0G2ET85</accession>
<dbReference type="CDD" id="cd12935">
    <property type="entry name" value="LEM_like"/>
    <property type="match status" value="1"/>
</dbReference>
<dbReference type="InterPro" id="IPR041885">
    <property type="entry name" value="MAN1_winged_helix_dom"/>
</dbReference>
<evidence type="ECO:0000259" key="9">
    <source>
        <dbReference type="Pfam" id="PF12949"/>
    </source>
</evidence>
<comment type="caution">
    <text evidence="10">The sequence shown here is derived from an EMBL/GenBank/DDBJ whole genome shotgun (WGS) entry which is preliminary data.</text>
</comment>
<dbReference type="InterPro" id="IPR025856">
    <property type="entry name" value="HeH/LEM_domain"/>
</dbReference>
<dbReference type="Gene3D" id="1.10.10.1180">
    <property type="entry name" value="MAN1, winged-helix domain"/>
    <property type="match status" value="1"/>
</dbReference>
<dbReference type="InterPro" id="IPR036361">
    <property type="entry name" value="SAP_dom_sf"/>
</dbReference>
<evidence type="ECO:0000256" key="6">
    <source>
        <dbReference type="ARBA" id="ARBA00023242"/>
    </source>
</evidence>
<sequence length="654" mass="72265">MSDDELVYLTSGFDLNTLTVPRIRSILVSHDVSYPSSAKKAQLIEILQNEILPKSKKLLAARERTKRTSKGIEDVPSSQEGTVDGDAEAELMPPPPVPKTPRRRTKKSHIGPEAGEDDVAPPPSTSRKSKTPGRRTTTKGTKASDTETDTNTENAVASPRKSRKSQVAATPARTSHVKIEEPELELKREPLATDSPFSDDNPFQSGSPDGGSRRSSSIGKRKSLNPSSSRDTEKRKSSSRRRETTSPTPIHDEKATAPSRSTYEYPVSRLQGSEDLDITEEFTPEAKLELVRERAAEGYSGKDLLPPRPKKRKPASKASKAAPWVVISILVSSFGLWWRQEKLEIGYCGVGKPNWSLADTNVPQWANVLEPHCESCPQHGYCYPNLETRCEADYVLKSHPYSFYGLVPVPPTCEPDGEKARKVKAVADRAIEELRERRAQYECGELADHEKPEIAENELKEELKSKRSKKMSDEEFDELWTAAIGDVVAREEVVSEGDSFSLSPDAELHPSSPDEKLEGSAAHPSPDSDTSAQQKDALKASGETEEGWISIGQLRDDVLREVLRATDRERVWKHVRGVVEGNANVRAGTRESASGEWVRVWEWIGPTGRRFVRGGQIRKDSGLLEGSEADAVAGESMATDGAADRNWNEGRPIY</sequence>
<dbReference type="OrthoDB" id="2503928at2759"/>
<feature type="compositionally biased region" description="Polar residues" evidence="7">
    <location>
        <begin position="195"/>
        <end position="204"/>
    </location>
</feature>
<dbReference type="Pfam" id="PF12949">
    <property type="entry name" value="HeH"/>
    <property type="match status" value="1"/>
</dbReference>
<keyword evidence="4" id="KW-1133">Transmembrane helix</keyword>
<evidence type="ECO:0000256" key="5">
    <source>
        <dbReference type="ARBA" id="ARBA00023136"/>
    </source>
</evidence>
<organism evidence="10 11">
    <name type="scientific">Phaeomoniella chlamydospora</name>
    <name type="common">Phaeoacremonium chlamydosporum</name>
    <dbReference type="NCBI Taxonomy" id="158046"/>
    <lineage>
        <taxon>Eukaryota</taxon>
        <taxon>Fungi</taxon>
        <taxon>Dikarya</taxon>
        <taxon>Ascomycota</taxon>
        <taxon>Pezizomycotina</taxon>
        <taxon>Eurotiomycetes</taxon>
        <taxon>Chaetothyriomycetidae</taxon>
        <taxon>Phaeomoniellales</taxon>
        <taxon>Phaeomoniellaceae</taxon>
        <taxon>Phaeomoniella</taxon>
    </lineage>
</organism>
<feature type="domain" description="HeH/LEM" evidence="9">
    <location>
        <begin position="15"/>
        <end position="49"/>
    </location>
</feature>
<dbReference type="InterPro" id="IPR018996">
    <property type="entry name" value="Man1/Src1-like_C"/>
</dbReference>
<evidence type="ECO:0000256" key="2">
    <source>
        <dbReference type="ARBA" id="ARBA00022553"/>
    </source>
</evidence>
<dbReference type="Pfam" id="PF09402">
    <property type="entry name" value="MSC"/>
    <property type="match status" value="2"/>
</dbReference>
<reference evidence="10 11" key="1">
    <citation type="submission" date="2015-05" db="EMBL/GenBank/DDBJ databases">
        <title>Distinctive expansion of gene families associated with plant cell wall degradation and secondary metabolism in the genomes of grapevine trunk pathogens.</title>
        <authorList>
            <person name="Lawrence D.P."/>
            <person name="Travadon R."/>
            <person name="Rolshausen P.E."/>
            <person name="Baumgartner K."/>
        </authorList>
    </citation>
    <scope>NUCLEOTIDE SEQUENCE [LARGE SCALE GENOMIC DNA]</scope>
    <source>
        <strain evidence="10">UCRPC4</strain>
    </source>
</reference>
<name>A0A0G2ET85_PHACM</name>
<feature type="region of interest" description="Disordered" evidence="7">
    <location>
        <begin position="452"/>
        <end position="471"/>
    </location>
</feature>
<feature type="region of interest" description="Disordered" evidence="7">
    <location>
        <begin position="496"/>
        <end position="545"/>
    </location>
</feature>
<protein>
    <submittedName>
        <fullName evidence="10">Putative sister chromatid separation protein</fullName>
    </submittedName>
</protein>
<dbReference type="Proteomes" id="UP000053317">
    <property type="component" value="Unassembled WGS sequence"/>
</dbReference>
<dbReference type="PANTHER" id="PTHR47808">
    <property type="entry name" value="INNER NUCLEAR MEMBRANE PROTEIN HEH2-RELATED"/>
    <property type="match status" value="1"/>
</dbReference>
<feature type="compositionally biased region" description="Basic and acidic residues" evidence="7">
    <location>
        <begin position="230"/>
        <end position="255"/>
    </location>
</feature>
<dbReference type="GO" id="GO:0034399">
    <property type="term" value="C:nuclear periphery"/>
    <property type="evidence" value="ECO:0007669"/>
    <property type="project" value="TreeGrafter"/>
</dbReference>
<feature type="compositionally biased region" description="Basic and acidic residues" evidence="7">
    <location>
        <begin position="506"/>
        <end position="518"/>
    </location>
</feature>
<dbReference type="Gene3D" id="1.10.720.30">
    <property type="entry name" value="SAP domain"/>
    <property type="match status" value="1"/>
</dbReference>
<dbReference type="InterPro" id="IPR044780">
    <property type="entry name" value="Heh2/Src1"/>
</dbReference>
<feature type="compositionally biased region" description="Basic residues" evidence="7">
    <location>
        <begin position="100"/>
        <end position="109"/>
    </location>
</feature>
<evidence type="ECO:0000256" key="3">
    <source>
        <dbReference type="ARBA" id="ARBA00022692"/>
    </source>
</evidence>
<comment type="subcellular location">
    <subcellularLocation>
        <location evidence="1">Nucleus inner membrane</location>
    </subcellularLocation>
</comment>
<evidence type="ECO:0000313" key="10">
    <source>
        <dbReference type="EMBL" id="KKY25356.1"/>
    </source>
</evidence>
<proteinExistence type="predicted"/>
<reference evidence="10 11" key="2">
    <citation type="submission" date="2015-05" db="EMBL/GenBank/DDBJ databases">
        <authorList>
            <person name="Morales-Cruz A."/>
            <person name="Amrine K.C."/>
            <person name="Cantu D."/>
        </authorList>
    </citation>
    <scope>NUCLEOTIDE SEQUENCE [LARGE SCALE GENOMIC DNA]</scope>
    <source>
        <strain evidence="10">UCRPC4</strain>
    </source>
</reference>
<feature type="domain" description="Man1/Src1-like C-terminal" evidence="8">
    <location>
        <begin position="327"/>
        <end position="500"/>
    </location>
</feature>
<dbReference type="GO" id="GO:0005637">
    <property type="term" value="C:nuclear inner membrane"/>
    <property type="evidence" value="ECO:0007669"/>
    <property type="project" value="UniProtKB-SubCell"/>
</dbReference>
<keyword evidence="5" id="KW-0472">Membrane</keyword>
<feature type="domain" description="Man1/Src1-like C-terminal" evidence="8">
    <location>
        <begin position="533"/>
        <end position="606"/>
    </location>
</feature>
<keyword evidence="2" id="KW-0597">Phosphoprotein</keyword>
<keyword evidence="11" id="KW-1185">Reference proteome</keyword>
<evidence type="ECO:0000313" key="11">
    <source>
        <dbReference type="Proteomes" id="UP000053317"/>
    </source>
</evidence>
<evidence type="ECO:0000256" key="1">
    <source>
        <dbReference type="ARBA" id="ARBA00004540"/>
    </source>
</evidence>
<evidence type="ECO:0000256" key="7">
    <source>
        <dbReference type="SAM" id="MobiDB-lite"/>
    </source>
</evidence>
<feature type="region of interest" description="Disordered" evidence="7">
    <location>
        <begin position="634"/>
        <end position="654"/>
    </location>
</feature>
<dbReference type="GO" id="GO:0071763">
    <property type="term" value="P:nuclear membrane organization"/>
    <property type="evidence" value="ECO:0007669"/>
    <property type="project" value="TreeGrafter"/>
</dbReference>
<evidence type="ECO:0000259" key="8">
    <source>
        <dbReference type="Pfam" id="PF09402"/>
    </source>
</evidence>
<feature type="region of interest" description="Disordered" evidence="7">
    <location>
        <begin position="61"/>
        <end position="267"/>
    </location>
</feature>
<dbReference type="GO" id="GO:0003682">
    <property type="term" value="F:chromatin binding"/>
    <property type="evidence" value="ECO:0007669"/>
    <property type="project" value="InterPro"/>
</dbReference>
<keyword evidence="3" id="KW-0812">Transmembrane</keyword>
<dbReference type="GO" id="GO:0005783">
    <property type="term" value="C:endoplasmic reticulum"/>
    <property type="evidence" value="ECO:0007669"/>
    <property type="project" value="TreeGrafter"/>
</dbReference>
<feature type="compositionally biased region" description="Basic and acidic residues" evidence="7">
    <location>
        <begin position="177"/>
        <end position="191"/>
    </location>
</feature>
<keyword evidence="6" id="KW-0539">Nucleus</keyword>
<dbReference type="PANTHER" id="PTHR47808:SF2">
    <property type="entry name" value="LEM DOMAIN-CONTAINING PROTEIN 2"/>
    <property type="match status" value="1"/>
</dbReference>
<dbReference type="EMBL" id="LCWF01000042">
    <property type="protein sequence ID" value="KKY25356.1"/>
    <property type="molecule type" value="Genomic_DNA"/>
</dbReference>
<feature type="compositionally biased region" description="Basic residues" evidence="7">
    <location>
        <begin position="127"/>
        <end position="137"/>
    </location>
</feature>
<dbReference type="AlphaFoldDB" id="A0A0G2ET85"/>
<gene>
    <name evidence="10" type="ORF">UCRPC4_g01834</name>
</gene>